<feature type="region of interest" description="Disordered" evidence="1">
    <location>
        <begin position="37"/>
        <end position="93"/>
    </location>
</feature>
<evidence type="ECO:0000313" key="2">
    <source>
        <dbReference type="EMBL" id="QDW67680.1"/>
    </source>
</evidence>
<proteinExistence type="predicted"/>
<dbReference type="OrthoDB" id="7062872at2"/>
<keyword evidence="3" id="KW-1185">Reference proteome</keyword>
<evidence type="ECO:0000256" key="1">
    <source>
        <dbReference type="SAM" id="MobiDB-lite"/>
    </source>
</evidence>
<gene>
    <name evidence="2" type="ORF">FPZ22_12995</name>
</gene>
<reference evidence="2 3" key="1">
    <citation type="submission" date="2019-07" db="EMBL/GenBank/DDBJ databases">
        <title>Full genome sequence of Luteimonas sp. Gr-4.</title>
        <authorList>
            <person name="Im W.-T."/>
        </authorList>
    </citation>
    <scope>NUCLEOTIDE SEQUENCE [LARGE SCALE GENOMIC DNA]</scope>
    <source>
        <strain evidence="2 3">Gr-4</strain>
    </source>
</reference>
<sequence length="196" mass="21551">MSTITKLRIDISEGTIEAEGSESFVLAVYEDFKQQLADKAPSATRQERSAEEKPAAPAQKTARKSKKAASNGSSPKPKAKSKGGGPTMLKDLDLSSGKQGRLKDFHAQFDAKSAPDHNLIFVYFLQYKLGITGITENHVYTCYRDVGVKVPGAFRQSLFNTANRNGWLDTSDMENIVVSTRGMNHLEHDFPKKAKA</sequence>
<dbReference type="EMBL" id="CP042218">
    <property type="protein sequence ID" value="QDW67680.1"/>
    <property type="molecule type" value="Genomic_DNA"/>
</dbReference>
<protein>
    <submittedName>
        <fullName evidence="2">Uncharacterized protein</fullName>
    </submittedName>
</protein>
<feature type="compositionally biased region" description="Basic and acidic residues" evidence="1">
    <location>
        <begin position="45"/>
        <end position="54"/>
    </location>
</feature>
<name>A0A518N6Y7_9GAMM</name>
<dbReference type="KEGG" id="lug:FPZ22_12995"/>
<accession>A0A518N6Y7</accession>
<dbReference type="AlphaFoldDB" id="A0A518N6Y7"/>
<evidence type="ECO:0000313" key="3">
    <source>
        <dbReference type="Proteomes" id="UP000316584"/>
    </source>
</evidence>
<organism evidence="2 3">
    <name type="scientific">Luteimonas granuli</name>
    <dbReference type="NCBI Taxonomy" id="1176533"/>
    <lineage>
        <taxon>Bacteria</taxon>
        <taxon>Pseudomonadati</taxon>
        <taxon>Pseudomonadota</taxon>
        <taxon>Gammaproteobacteria</taxon>
        <taxon>Lysobacterales</taxon>
        <taxon>Lysobacteraceae</taxon>
        <taxon>Luteimonas</taxon>
    </lineage>
</organism>
<dbReference type="Proteomes" id="UP000316584">
    <property type="component" value="Chromosome"/>
</dbReference>
<dbReference type="RefSeq" id="WP_144893621.1">
    <property type="nucleotide sequence ID" value="NZ_CP042218.1"/>
</dbReference>